<dbReference type="GeneID" id="87823795"/>
<accession>A0AAN6YYB6</accession>
<dbReference type="AlphaFoldDB" id="A0AAN6YYB6"/>
<reference evidence="1" key="2">
    <citation type="submission" date="2023-05" db="EMBL/GenBank/DDBJ databases">
        <authorList>
            <consortium name="Lawrence Berkeley National Laboratory"/>
            <person name="Steindorff A."/>
            <person name="Hensen N."/>
            <person name="Bonometti L."/>
            <person name="Westerberg I."/>
            <person name="Brannstrom I.O."/>
            <person name="Guillou S."/>
            <person name="Cros-Aarteil S."/>
            <person name="Calhoun S."/>
            <person name="Haridas S."/>
            <person name="Kuo A."/>
            <person name="Mondo S."/>
            <person name="Pangilinan J."/>
            <person name="Riley R."/>
            <person name="Labutti K."/>
            <person name="Andreopoulos B."/>
            <person name="Lipzen A."/>
            <person name="Chen C."/>
            <person name="Yanf M."/>
            <person name="Daum C."/>
            <person name="Ng V."/>
            <person name="Clum A."/>
            <person name="Ohm R."/>
            <person name="Martin F."/>
            <person name="Silar P."/>
            <person name="Natvig D."/>
            <person name="Lalanne C."/>
            <person name="Gautier V."/>
            <person name="Ament-Velasquez S.L."/>
            <person name="Kruys A."/>
            <person name="Hutchinson M.I."/>
            <person name="Powell A.J."/>
            <person name="Barry K."/>
            <person name="Miller A.N."/>
            <person name="Grigoriev I.V."/>
            <person name="Debuchy R."/>
            <person name="Gladieux P."/>
            <person name="Thoren M.H."/>
            <person name="Johannesson H."/>
        </authorList>
    </citation>
    <scope>NUCLEOTIDE SEQUENCE</scope>
    <source>
        <strain evidence="1">CBS 731.68</strain>
    </source>
</reference>
<evidence type="ECO:0000313" key="2">
    <source>
        <dbReference type="Proteomes" id="UP001302602"/>
    </source>
</evidence>
<organism evidence="1 2">
    <name type="scientific">Parathielavia appendiculata</name>
    <dbReference type="NCBI Taxonomy" id="2587402"/>
    <lineage>
        <taxon>Eukaryota</taxon>
        <taxon>Fungi</taxon>
        <taxon>Dikarya</taxon>
        <taxon>Ascomycota</taxon>
        <taxon>Pezizomycotina</taxon>
        <taxon>Sordariomycetes</taxon>
        <taxon>Sordariomycetidae</taxon>
        <taxon>Sordariales</taxon>
        <taxon>Chaetomiaceae</taxon>
        <taxon>Parathielavia</taxon>
    </lineage>
</organism>
<name>A0AAN6YYB6_9PEZI</name>
<dbReference type="Proteomes" id="UP001302602">
    <property type="component" value="Unassembled WGS sequence"/>
</dbReference>
<protein>
    <recommendedName>
        <fullName evidence="3">Ubiquitin-like domain-containing protein</fullName>
    </recommendedName>
</protein>
<comment type="caution">
    <text evidence="1">The sequence shown here is derived from an EMBL/GenBank/DDBJ whole genome shotgun (WGS) entry which is preliminary data.</text>
</comment>
<dbReference type="RefSeq" id="XP_062642399.1">
    <property type="nucleotide sequence ID" value="XM_062787025.1"/>
</dbReference>
<keyword evidence="2" id="KW-1185">Reference proteome</keyword>
<evidence type="ECO:0008006" key="3">
    <source>
        <dbReference type="Google" id="ProtNLM"/>
    </source>
</evidence>
<dbReference type="EMBL" id="MU853263">
    <property type="protein sequence ID" value="KAK4118626.1"/>
    <property type="molecule type" value="Genomic_DNA"/>
</dbReference>
<proteinExistence type="predicted"/>
<reference evidence="1" key="1">
    <citation type="journal article" date="2023" name="Mol. Phylogenet. Evol.">
        <title>Genome-scale phylogeny and comparative genomics of the fungal order Sordariales.</title>
        <authorList>
            <person name="Hensen N."/>
            <person name="Bonometti L."/>
            <person name="Westerberg I."/>
            <person name="Brannstrom I.O."/>
            <person name="Guillou S."/>
            <person name="Cros-Aarteil S."/>
            <person name="Calhoun S."/>
            <person name="Haridas S."/>
            <person name="Kuo A."/>
            <person name="Mondo S."/>
            <person name="Pangilinan J."/>
            <person name="Riley R."/>
            <person name="LaButti K."/>
            <person name="Andreopoulos B."/>
            <person name="Lipzen A."/>
            <person name="Chen C."/>
            <person name="Yan M."/>
            <person name="Daum C."/>
            <person name="Ng V."/>
            <person name="Clum A."/>
            <person name="Steindorff A."/>
            <person name="Ohm R.A."/>
            <person name="Martin F."/>
            <person name="Silar P."/>
            <person name="Natvig D.O."/>
            <person name="Lalanne C."/>
            <person name="Gautier V."/>
            <person name="Ament-Velasquez S.L."/>
            <person name="Kruys A."/>
            <person name="Hutchinson M.I."/>
            <person name="Powell A.J."/>
            <person name="Barry K."/>
            <person name="Miller A.N."/>
            <person name="Grigoriev I.V."/>
            <person name="Debuchy R."/>
            <person name="Gladieux P."/>
            <person name="Hiltunen Thoren M."/>
            <person name="Johannesson H."/>
        </authorList>
    </citation>
    <scope>NUCLEOTIDE SEQUENCE</scope>
    <source>
        <strain evidence="1">CBS 731.68</strain>
    </source>
</reference>
<sequence length="203" mass="22059">MNQFELCVQGPSEEAVNLKLSPSHTVTQLRSLLAIQFGVAAEQLFLVADNNLSKKLEMYEPDFVHTLPVAQLVEHGSTVCVKIGSALAALGPFIVANAATREPAHVMVDKYIIITDFKPPSLARNKALNGGEMISREVVVHREGISIDAEISETVADGPNSRMVNSIMLPAQHDKAQKIDLFMDLLKRGLSIEEAGKAIQFLG</sequence>
<evidence type="ECO:0000313" key="1">
    <source>
        <dbReference type="EMBL" id="KAK4118626.1"/>
    </source>
</evidence>
<gene>
    <name evidence="1" type="ORF">N657DRAFT_368656</name>
</gene>